<name>A0A382KDS3_9ZZZZ</name>
<reference evidence="1" key="1">
    <citation type="submission" date="2018-05" db="EMBL/GenBank/DDBJ databases">
        <authorList>
            <person name="Lanie J.A."/>
            <person name="Ng W.-L."/>
            <person name="Kazmierczak K.M."/>
            <person name="Andrzejewski T.M."/>
            <person name="Davidsen T.M."/>
            <person name="Wayne K.J."/>
            <person name="Tettelin H."/>
            <person name="Glass J.I."/>
            <person name="Rusch D."/>
            <person name="Podicherti R."/>
            <person name="Tsui H.-C.T."/>
            <person name="Winkler M.E."/>
        </authorList>
    </citation>
    <scope>NUCLEOTIDE SEQUENCE</scope>
</reference>
<sequence>MKSLRPKGLAMALVVLGLDQLSKYWLLI</sequence>
<organism evidence="1">
    <name type="scientific">marine metagenome</name>
    <dbReference type="NCBI Taxonomy" id="408172"/>
    <lineage>
        <taxon>unclassified sequences</taxon>
        <taxon>metagenomes</taxon>
        <taxon>ecological metagenomes</taxon>
    </lineage>
</organism>
<gene>
    <name evidence="1" type="ORF">METZ01_LOCUS275504</name>
</gene>
<dbReference type="EMBL" id="UINC01080058">
    <property type="protein sequence ID" value="SVC22650.1"/>
    <property type="molecule type" value="Genomic_DNA"/>
</dbReference>
<proteinExistence type="predicted"/>
<feature type="non-terminal residue" evidence="1">
    <location>
        <position position="28"/>
    </location>
</feature>
<evidence type="ECO:0000313" key="1">
    <source>
        <dbReference type="EMBL" id="SVC22650.1"/>
    </source>
</evidence>
<accession>A0A382KDS3</accession>
<protein>
    <submittedName>
        <fullName evidence="1">Uncharacterized protein</fullName>
    </submittedName>
</protein>
<dbReference type="AlphaFoldDB" id="A0A382KDS3"/>